<feature type="transmembrane region" description="Helical" evidence="8">
    <location>
        <begin position="404"/>
        <end position="424"/>
    </location>
</feature>
<protein>
    <recommendedName>
        <fullName evidence="10">ML-like domain-containing protein</fullName>
    </recommendedName>
</protein>
<feature type="region of interest" description="Disordered" evidence="7">
    <location>
        <begin position="660"/>
        <end position="744"/>
    </location>
</feature>
<sequence>MRFPQAQRLPFFLLCLLRLSLSVNAEYVLQTTSLSTCQANSGFSASLFDVVFTPNNDSVAVDMTATSTVEGYVTFDISITAYGYEIMHKTIDPCSAGDGFKGFCPMSPGNLNNPFNIQIDPSAKSQIPGIAYTFPDIDAKVRVYINKTDGSPVACVQAAVSNGKTVDLVGVKWASAVIAGLALASSAFMSGLGHQNAAAHVAASALSLCGYFQSQAVIGLVAIPLPPSVQAWTQDFQWSLGIIKVKFMQNIFTWYQRATGGTPASLFDSLTKYSVQVQKRSLALQEVPPVKGLYRRAVAMMPRSEVTAKAARHLARITKRAGNYKSPSGDYVVTGVQRYAYQAGIETTNFFLTGLVWFCIFLILSALAVVAFKYICEGCAKAGWVKSDAFSDFRRDWRTHMKGILFRISLVGFLPMSVLCLWELTQGDSPAEMVLAVFFFLGIMVSLSWAAFNVIRMARRSISLHKNPAYALYSDAHALNKWGFLYIQYRASAYYFIVPVLIHTLVKAIFIAFAQQSGVAQAVALIIIEVTALIATSVLRPYMDKSTNAFNITICVVNFLNAIFLLIFTDVFDQPGLMTGIVGILLWILNAAVTLILLLILIITTVIIFFKTNPDGRYQMADDRTSFIKSRSVLNHTTQLDALAATARGDHEGGYIKARIEDEDDEDTGSSRSGLPHHNGVPHTRGHGDRRSGTSLVPSEELNEKDAMVQRPVSIPSTTDSASLRDMNRAPVPRHVGAEGRGSHRPMATRPWLRLIYELFNQSYGYIVTFEHNTSVRAFQQKWVDIIGNMPCPHHTSICLAHSGQHIGGRISMCISELVLMIT</sequence>
<keyword evidence="6 8" id="KW-0472">Membrane</keyword>
<keyword evidence="5 8" id="KW-1133">Transmembrane helix</keyword>
<comment type="caution">
    <text evidence="11">The sequence shown here is derived from an EMBL/GenBank/DDBJ whole genome shotgun (WGS) entry which is preliminary data.</text>
</comment>
<evidence type="ECO:0000313" key="11">
    <source>
        <dbReference type="EMBL" id="KAL2286737.1"/>
    </source>
</evidence>
<dbReference type="InterPro" id="IPR010308">
    <property type="entry name" value="TRP_C"/>
</dbReference>
<feature type="transmembrane region" description="Helical" evidence="8">
    <location>
        <begin position="493"/>
        <end position="513"/>
    </location>
</feature>
<evidence type="ECO:0000256" key="6">
    <source>
        <dbReference type="ARBA" id="ARBA00023136"/>
    </source>
</evidence>
<feature type="chain" id="PRO_5045871697" description="ML-like domain-containing protein" evidence="9">
    <location>
        <begin position="26"/>
        <end position="823"/>
    </location>
</feature>
<dbReference type="InterPro" id="IPR040241">
    <property type="entry name" value="TRP_Flc/Pkd2-like"/>
</dbReference>
<evidence type="ECO:0000256" key="5">
    <source>
        <dbReference type="ARBA" id="ARBA00022989"/>
    </source>
</evidence>
<dbReference type="EMBL" id="JBAWTH010000023">
    <property type="protein sequence ID" value="KAL2286737.1"/>
    <property type="molecule type" value="Genomic_DNA"/>
</dbReference>
<dbReference type="SMART" id="SM01320">
    <property type="entry name" value="TRP_N"/>
    <property type="match status" value="1"/>
</dbReference>
<organism evidence="11 12">
    <name type="scientific">Diaporthe vaccinii</name>
    <dbReference type="NCBI Taxonomy" id="105482"/>
    <lineage>
        <taxon>Eukaryota</taxon>
        <taxon>Fungi</taxon>
        <taxon>Dikarya</taxon>
        <taxon>Ascomycota</taxon>
        <taxon>Pezizomycotina</taxon>
        <taxon>Sordariomycetes</taxon>
        <taxon>Sordariomycetidae</taxon>
        <taxon>Diaporthales</taxon>
        <taxon>Diaporthaceae</taxon>
        <taxon>Diaporthe</taxon>
        <taxon>Diaporthe eres species complex</taxon>
    </lineage>
</organism>
<evidence type="ECO:0000256" key="9">
    <source>
        <dbReference type="SAM" id="SignalP"/>
    </source>
</evidence>
<gene>
    <name evidence="11" type="ORF">FJTKL_06718</name>
</gene>
<evidence type="ECO:0000256" key="1">
    <source>
        <dbReference type="ARBA" id="ARBA00004141"/>
    </source>
</evidence>
<keyword evidence="3 8" id="KW-0812">Transmembrane</keyword>
<evidence type="ECO:0000256" key="8">
    <source>
        <dbReference type="SAM" id="Phobius"/>
    </source>
</evidence>
<comment type="similarity">
    <text evidence="2">Belongs to the transient receptor potential (TRP) ion channel family.</text>
</comment>
<dbReference type="PANTHER" id="PTHR31145:SF2">
    <property type="entry name" value="FLAVIN CARRIER PROTEIN 2"/>
    <property type="match status" value="1"/>
</dbReference>
<keyword evidence="12" id="KW-1185">Reference proteome</keyword>
<feature type="transmembrane region" description="Helical" evidence="8">
    <location>
        <begin position="584"/>
        <end position="610"/>
    </location>
</feature>
<accession>A0ABR4EWD4</accession>
<proteinExistence type="inferred from homology"/>
<feature type="transmembrane region" description="Helical" evidence="8">
    <location>
        <begin position="350"/>
        <end position="372"/>
    </location>
</feature>
<evidence type="ECO:0000256" key="3">
    <source>
        <dbReference type="ARBA" id="ARBA00022692"/>
    </source>
</evidence>
<reference evidence="11 12" key="1">
    <citation type="submission" date="2024-03" db="EMBL/GenBank/DDBJ databases">
        <title>A high-quality draft genome sequence of Diaporthe vaccinii, a causative agent of upright dieback and viscid rot disease in cranberry plants.</title>
        <authorList>
            <person name="Sarrasin M."/>
            <person name="Lang B.F."/>
            <person name="Burger G."/>
        </authorList>
    </citation>
    <scope>NUCLEOTIDE SEQUENCE [LARGE SCALE GENOMIC DNA]</scope>
    <source>
        <strain evidence="11 12">IS7</strain>
    </source>
</reference>
<evidence type="ECO:0000313" key="12">
    <source>
        <dbReference type="Proteomes" id="UP001600888"/>
    </source>
</evidence>
<feature type="signal peptide" evidence="9">
    <location>
        <begin position="1"/>
        <end position="25"/>
    </location>
</feature>
<feature type="domain" description="ML-like" evidence="10">
    <location>
        <begin position="27"/>
        <end position="167"/>
    </location>
</feature>
<evidence type="ECO:0000259" key="10">
    <source>
        <dbReference type="SMART" id="SM01320"/>
    </source>
</evidence>
<dbReference type="PANTHER" id="PTHR31145">
    <property type="entry name" value="INTEGRAL MEMBRANE PROTEIN (AFU_ORTHOLOGUE AFUA_7G01610)"/>
    <property type="match status" value="1"/>
</dbReference>
<name>A0ABR4EWD4_9PEZI</name>
<evidence type="ECO:0000256" key="2">
    <source>
        <dbReference type="ARBA" id="ARBA00010642"/>
    </source>
</evidence>
<evidence type="ECO:0000256" key="7">
    <source>
        <dbReference type="SAM" id="MobiDB-lite"/>
    </source>
</evidence>
<feature type="transmembrane region" description="Helical" evidence="8">
    <location>
        <begin position="436"/>
        <end position="455"/>
    </location>
</feature>
<feature type="transmembrane region" description="Helical" evidence="8">
    <location>
        <begin position="519"/>
        <end position="539"/>
    </location>
</feature>
<dbReference type="Pfam" id="PF14558">
    <property type="entry name" value="TRP_N"/>
    <property type="match status" value="1"/>
</dbReference>
<keyword evidence="4 9" id="KW-0732">Signal</keyword>
<evidence type="ECO:0000256" key="4">
    <source>
        <dbReference type="ARBA" id="ARBA00022729"/>
    </source>
</evidence>
<dbReference type="Proteomes" id="UP001600888">
    <property type="component" value="Unassembled WGS sequence"/>
</dbReference>
<comment type="subcellular location">
    <subcellularLocation>
        <location evidence="1">Membrane</location>
        <topology evidence="1">Multi-pass membrane protein</topology>
    </subcellularLocation>
</comment>
<feature type="transmembrane region" description="Helical" evidence="8">
    <location>
        <begin position="551"/>
        <end position="572"/>
    </location>
</feature>
<dbReference type="Pfam" id="PF06011">
    <property type="entry name" value="TRP"/>
    <property type="match status" value="1"/>
</dbReference>
<dbReference type="InterPro" id="IPR032800">
    <property type="entry name" value="TRP_N"/>
</dbReference>